<protein>
    <recommendedName>
        <fullName evidence="3">DUF4911 domain-containing protein</fullName>
    </recommendedName>
</protein>
<dbReference type="PATRIC" id="fig|134605.3.peg.1287"/>
<sequence>MEKKSYEFLLRSKVEDIDFINKIMEAYEGAGVVRTLDAKTGLVSIVLTEDFKDFVREILEDLRNRWVSFELLSEGPWSGRL</sequence>
<evidence type="ECO:0000313" key="2">
    <source>
        <dbReference type="Proteomes" id="UP000070617"/>
    </source>
</evidence>
<dbReference type="InterPro" id="IPR032587">
    <property type="entry name" value="DUF4911"/>
</dbReference>
<keyword evidence="2" id="KW-1185">Reference proteome</keyword>
<evidence type="ECO:0008006" key="3">
    <source>
        <dbReference type="Google" id="ProtNLM"/>
    </source>
</evidence>
<evidence type="ECO:0000313" key="1">
    <source>
        <dbReference type="EMBL" id="KXA13400.1"/>
    </source>
</evidence>
<dbReference type="STRING" id="134605.HMPREF3206_01301"/>
<reference evidence="2" key="1">
    <citation type="submission" date="2016-01" db="EMBL/GenBank/DDBJ databases">
        <authorList>
            <person name="Mitreva M."/>
            <person name="Pepin K.H."/>
            <person name="Mihindukulasuriya K.A."/>
            <person name="Fulton R."/>
            <person name="Fronick C."/>
            <person name="O'Laughlin M."/>
            <person name="Miner T."/>
            <person name="Herter B."/>
            <person name="Rosa B.A."/>
            <person name="Cordes M."/>
            <person name="Tomlinson C."/>
            <person name="Wollam A."/>
            <person name="Palsikar V.B."/>
            <person name="Mardis E.R."/>
            <person name="Wilson R.K."/>
        </authorList>
    </citation>
    <scope>NUCLEOTIDE SEQUENCE [LARGE SCALE GENOMIC DNA]</scope>
    <source>
        <strain evidence="2">CMW8396</strain>
    </source>
</reference>
<organism evidence="1 2">
    <name type="scientific">Fusobacterium equinum</name>
    <dbReference type="NCBI Taxonomy" id="134605"/>
    <lineage>
        <taxon>Bacteria</taxon>
        <taxon>Fusobacteriati</taxon>
        <taxon>Fusobacteriota</taxon>
        <taxon>Fusobacteriia</taxon>
        <taxon>Fusobacteriales</taxon>
        <taxon>Fusobacteriaceae</taxon>
        <taxon>Fusobacterium</taxon>
    </lineage>
</organism>
<name>A0A133NAU4_9FUSO</name>
<comment type="caution">
    <text evidence="1">The sequence shown here is derived from an EMBL/GenBank/DDBJ whole genome shotgun (WGS) entry which is preliminary data.</text>
</comment>
<gene>
    <name evidence="1" type="ORF">HMPREF3206_01301</name>
</gene>
<accession>A0A133NAU4</accession>
<dbReference type="Pfam" id="PF16256">
    <property type="entry name" value="DUF4911"/>
    <property type="match status" value="1"/>
</dbReference>
<dbReference type="EMBL" id="LRPX01000069">
    <property type="protein sequence ID" value="KXA13400.1"/>
    <property type="molecule type" value="Genomic_DNA"/>
</dbReference>
<dbReference type="Proteomes" id="UP000070617">
    <property type="component" value="Unassembled WGS sequence"/>
</dbReference>
<proteinExistence type="predicted"/>
<dbReference type="RefSeq" id="WP_060793760.1">
    <property type="nucleotide sequence ID" value="NZ_KQ956559.1"/>
</dbReference>
<dbReference type="AlphaFoldDB" id="A0A133NAU4"/>